<proteinExistence type="predicted"/>
<name>A0A4R6TIW9_9FLAO</name>
<protein>
    <submittedName>
        <fullName evidence="1">Uncharacterized protein</fullName>
    </submittedName>
</protein>
<gene>
    <name evidence="1" type="ORF">DFQ07_1070</name>
</gene>
<dbReference type="Proteomes" id="UP000295390">
    <property type="component" value="Unassembled WGS sequence"/>
</dbReference>
<dbReference type="RefSeq" id="WP_133535216.1">
    <property type="nucleotide sequence ID" value="NZ_SNYH01000002.1"/>
</dbReference>
<dbReference type="AlphaFoldDB" id="A0A4R6TIW9"/>
<organism evidence="1 2">
    <name type="scientific">Tenacibaculum caenipelagi</name>
    <dbReference type="NCBI Taxonomy" id="1325435"/>
    <lineage>
        <taxon>Bacteria</taxon>
        <taxon>Pseudomonadati</taxon>
        <taxon>Bacteroidota</taxon>
        <taxon>Flavobacteriia</taxon>
        <taxon>Flavobacteriales</taxon>
        <taxon>Flavobacteriaceae</taxon>
        <taxon>Tenacibaculum</taxon>
    </lineage>
</organism>
<evidence type="ECO:0000313" key="1">
    <source>
        <dbReference type="EMBL" id="TDQ28692.1"/>
    </source>
</evidence>
<comment type="caution">
    <text evidence="1">The sequence shown here is derived from an EMBL/GenBank/DDBJ whole genome shotgun (WGS) entry which is preliminary data.</text>
</comment>
<accession>A0A4R6TIW9</accession>
<keyword evidence="2" id="KW-1185">Reference proteome</keyword>
<sequence>MKESEEKLKYKGFSAQGENLQDLGIENFEDKEHFKDNDKELSYAHTDCTILWANGQYQKPNIIVTQGKISVRLGRNIQKIQLRSVPGNGIRFFKNGTYSIPNGEYVLSLWGGTYPYAYIKACVSYD</sequence>
<reference evidence="1 2" key="1">
    <citation type="submission" date="2019-03" db="EMBL/GenBank/DDBJ databases">
        <title>Genomic Encyclopedia of Type Strains, Phase III (KMG-III): the genomes of soil and plant-associated and newly described type strains.</title>
        <authorList>
            <person name="Whitman W."/>
        </authorList>
    </citation>
    <scope>NUCLEOTIDE SEQUENCE [LARGE SCALE GENOMIC DNA]</scope>
    <source>
        <strain evidence="1 2">CECT 8283</strain>
    </source>
</reference>
<dbReference type="EMBL" id="SNYH01000002">
    <property type="protein sequence ID" value="TDQ28692.1"/>
    <property type="molecule type" value="Genomic_DNA"/>
</dbReference>
<evidence type="ECO:0000313" key="2">
    <source>
        <dbReference type="Proteomes" id="UP000295390"/>
    </source>
</evidence>